<dbReference type="Pfam" id="PF21365">
    <property type="entry name" value="Glyco_hydro_31_3rd"/>
    <property type="match status" value="1"/>
</dbReference>
<feature type="domain" description="Glycosyl hydrolase family 31 C-terminal" evidence="5">
    <location>
        <begin position="536"/>
        <end position="626"/>
    </location>
</feature>
<proteinExistence type="inferred from homology"/>
<evidence type="ECO:0000256" key="2">
    <source>
        <dbReference type="RuleBase" id="RU361185"/>
    </source>
</evidence>
<dbReference type="AlphaFoldDB" id="A0A0F3KYY0"/>
<gene>
    <name evidence="6" type="ORF">VI08_05100</name>
</gene>
<dbReference type="Pfam" id="PF01055">
    <property type="entry name" value="Glyco_hydro_31_2nd"/>
    <property type="match status" value="1"/>
</dbReference>
<dbReference type="PANTHER" id="PTHR43863">
    <property type="entry name" value="HYDROLASE, PUTATIVE (AFU_ORTHOLOGUE AFUA_1G03140)-RELATED"/>
    <property type="match status" value="1"/>
</dbReference>
<evidence type="ECO:0000313" key="6">
    <source>
        <dbReference type="EMBL" id="KJV36366.1"/>
    </source>
</evidence>
<dbReference type="Proteomes" id="UP000033651">
    <property type="component" value="Unassembled WGS sequence"/>
</dbReference>
<dbReference type="SUPFAM" id="SSF51445">
    <property type="entry name" value="(Trans)glycosidases"/>
    <property type="match status" value="1"/>
</dbReference>
<name>A0A0F3KYY0_9GAMM</name>
<feature type="domain" description="Glycoside hydrolase family 31 TIM barrel" evidence="3">
    <location>
        <begin position="204"/>
        <end position="527"/>
    </location>
</feature>
<dbReference type="InterPro" id="IPR017853">
    <property type="entry name" value="GH"/>
</dbReference>
<comment type="caution">
    <text evidence="6">The sequence shown here is derived from an EMBL/GenBank/DDBJ whole genome shotgun (WGS) entry which is preliminary data.</text>
</comment>
<dbReference type="GO" id="GO:0004553">
    <property type="term" value="F:hydrolase activity, hydrolyzing O-glycosyl compounds"/>
    <property type="evidence" value="ECO:0007669"/>
    <property type="project" value="InterPro"/>
</dbReference>
<organism evidence="6 7">
    <name type="scientific">Luteibacter yeojuensis</name>
    <dbReference type="NCBI Taxonomy" id="345309"/>
    <lineage>
        <taxon>Bacteria</taxon>
        <taxon>Pseudomonadati</taxon>
        <taxon>Pseudomonadota</taxon>
        <taxon>Gammaproteobacteria</taxon>
        <taxon>Lysobacterales</taxon>
        <taxon>Rhodanobacteraceae</taxon>
        <taxon>Luteibacter</taxon>
    </lineage>
</organism>
<dbReference type="Gene3D" id="2.60.40.1760">
    <property type="entry name" value="glycosyl hydrolase (family 31)"/>
    <property type="match status" value="1"/>
</dbReference>
<dbReference type="Gene3D" id="3.20.20.80">
    <property type="entry name" value="Glycosidases"/>
    <property type="match status" value="1"/>
</dbReference>
<dbReference type="Gene3D" id="2.60.40.1180">
    <property type="entry name" value="Golgi alpha-mannosidase II"/>
    <property type="match status" value="2"/>
</dbReference>
<dbReference type="GO" id="GO:0005975">
    <property type="term" value="P:carbohydrate metabolic process"/>
    <property type="evidence" value="ECO:0007669"/>
    <property type="project" value="InterPro"/>
</dbReference>
<dbReference type="PATRIC" id="fig|345309.4.peg.4165"/>
<dbReference type="InterPro" id="IPR051816">
    <property type="entry name" value="Glycosyl_Hydrolase_31"/>
</dbReference>
<evidence type="ECO:0000259" key="5">
    <source>
        <dbReference type="Pfam" id="PF21365"/>
    </source>
</evidence>
<keyword evidence="2" id="KW-0378">Hydrolase</keyword>
<keyword evidence="7" id="KW-1185">Reference proteome</keyword>
<protein>
    <submittedName>
        <fullName evidence="6">Uncharacterized protein</fullName>
    </submittedName>
</protein>
<dbReference type="CDD" id="cd06595">
    <property type="entry name" value="GH31_u1"/>
    <property type="match status" value="1"/>
</dbReference>
<accession>A0A0F3KYY0</accession>
<reference evidence="6 7" key="1">
    <citation type="submission" date="2015-03" db="EMBL/GenBank/DDBJ databases">
        <title>Draft genome sequence of Luteibacter yeojuensis strain SU11.</title>
        <authorList>
            <person name="Sulaiman J."/>
            <person name="Priya K."/>
            <person name="Chan K.-G."/>
        </authorList>
    </citation>
    <scope>NUCLEOTIDE SEQUENCE [LARGE SCALE GENOMIC DNA]</scope>
    <source>
        <strain evidence="6 7">SU11</strain>
    </source>
</reference>
<dbReference type="SUPFAM" id="SSF51011">
    <property type="entry name" value="Glycosyl hydrolase domain"/>
    <property type="match status" value="1"/>
</dbReference>
<feature type="domain" description="DUF5110" evidence="4">
    <location>
        <begin position="642"/>
        <end position="711"/>
    </location>
</feature>
<dbReference type="InterPro" id="IPR000322">
    <property type="entry name" value="Glyco_hydro_31_TIM"/>
</dbReference>
<keyword evidence="2" id="KW-0326">Glycosidase</keyword>
<dbReference type="InterPro" id="IPR033403">
    <property type="entry name" value="DUF5110"/>
</dbReference>
<comment type="similarity">
    <text evidence="1 2">Belongs to the glycosyl hydrolase 31 family.</text>
</comment>
<dbReference type="EMBL" id="JZRB01000009">
    <property type="protein sequence ID" value="KJV36366.1"/>
    <property type="molecule type" value="Genomic_DNA"/>
</dbReference>
<dbReference type="Pfam" id="PF17137">
    <property type="entry name" value="DUF5110"/>
    <property type="match status" value="1"/>
</dbReference>
<dbReference type="OrthoDB" id="176168at2"/>
<sequence length="866" mass="97864">MEATKGRSPGPGAAAWPEATIQRGPVRFTVLTPRLIRLEWSADGQFRDIRTQVVVHRALDVPPFHIDEDEATLQVDTGLLRLRYTKGSGRFSAENLQILVRGPGREATWHPGDTQAQNLGGTFRTLDRYDGDTWQDGSKLPLEEGLIARDGWHVVDDTASFGIDDEGWVAERPEGERQDWYFMGYGHDFRAALADFAAIAGPQPIPPRFVFGYWWSRYWNYSDEELRTLGARFEKERIPLDVLVLDMDWHTTPGLSLRPGHEEKDVFGEQSGWTGYTFNRSLFPDPKAFMRWAHGEHLRITLNLHPASGVMPHEEKYEAMASALSWDTSTQAPIPFEGASQPYMRALFDTVLHPLEQEGVDFWWLDWQQWKESKAFPGLSNTWWLNHVFFTEMQRGGEQRGLIYHRWGGLGNHRYPIGFSGDSVISWTSLAYQPHFTAMASNVLYGYWSHDIGGHTFHKHIPRPERHLDPELYARWMQLGVFSPVLRTHSAKEASLHKEPWHFGPPYGDAVFAAIRLRYQLAPYIYGAARDAYDSGMSLVRPMYYHWPEHEEAYAHPAQYMFGNDVLVAPVTAPVGADGTAPFPVWLPPGLWYSRDGAEAFEGGGMLERSYTLEEIPIFVRPGSVVPLYPEGMRNLASVPSTLILQVFPGEDGSTALYDDDGATQGYQDGEFARTCVRSRRGDRAHRVHIDAMEGQYKGRPTTRRYVVELLDAGIPESVEVNGEALPYSAEPQPRTWLFDTASLSIRIDLGPRLVDRAQDIVARFAPEHAMPRGLLHRMRRAGEAVFYLKQVWGDISALPDDVDLASQAARVLAYAVEQGDDEGRAQRFTDAVAEFEARFKGLPASVNATPIDDAFKQTFADLLGR</sequence>
<dbReference type="InterPro" id="IPR013780">
    <property type="entry name" value="Glyco_hydro_b"/>
</dbReference>
<evidence type="ECO:0000256" key="1">
    <source>
        <dbReference type="ARBA" id="ARBA00007806"/>
    </source>
</evidence>
<dbReference type="PANTHER" id="PTHR43863:SF2">
    <property type="entry name" value="MALTASE-GLUCOAMYLASE"/>
    <property type="match status" value="1"/>
</dbReference>
<evidence type="ECO:0000313" key="7">
    <source>
        <dbReference type="Proteomes" id="UP000033651"/>
    </source>
</evidence>
<dbReference type="RefSeq" id="WP_045828482.1">
    <property type="nucleotide sequence ID" value="NZ_JZRB01000009.1"/>
</dbReference>
<dbReference type="InterPro" id="IPR048395">
    <property type="entry name" value="Glyco_hydro_31_C"/>
</dbReference>
<evidence type="ECO:0000259" key="3">
    <source>
        <dbReference type="Pfam" id="PF01055"/>
    </source>
</evidence>
<evidence type="ECO:0000259" key="4">
    <source>
        <dbReference type="Pfam" id="PF17137"/>
    </source>
</evidence>